<name>A0ABD3A6H3_9GENT</name>
<reference evidence="2 3" key="1">
    <citation type="submission" date="2024-11" db="EMBL/GenBank/DDBJ databases">
        <title>A near-complete genome assembly of Cinchona calisaya.</title>
        <authorList>
            <person name="Lian D.C."/>
            <person name="Zhao X.W."/>
            <person name="Wei L."/>
        </authorList>
    </citation>
    <scope>NUCLEOTIDE SEQUENCE [LARGE SCALE GENOMIC DNA]</scope>
    <source>
        <tissue evidence="2">Nenye</tissue>
    </source>
</reference>
<keyword evidence="1" id="KW-0812">Transmembrane</keyword>
<feature type="transmembrane region" description="Helical" evidence="1">
    <location>
        <begin position="54"/>
        <end position="72"/>
    </location>
</feature>
<evidence type="ECO:0000313" key="2">
    <source>
        <dbReference type="EMBL" id="KAL3526067.1"/>
    </source>
</evidence>
<dbReference type="Proteomes" id="UP001630127">
    <property type="component" value="Unassembled WGS sequence"/>
</dbReference>
<gene>
    <name evidence="2" type="ORF">ACH5RR_014439</name>
</gene>
<accession>A0ABD3A6H3</accession>
<sequence>MGRLLLTQPQSNKQLLVKGKMVSQSQDYNCHHQEVVMTTANPNSSLSSSPRSSIAGLSLVALAIAYSLLLLFGSTLQKRTNKVTPIYPISPKVFPEKSPK</sequence>
<evidence type="ECO:0000256" key="1">
    <source>
        <dbReference type="SAM" id="Phobius"/>
    </source>
</evidence>
<evidence type="ECO:0000313" key="3">
    <source>
        <dbReference type="Proteomes" id="UP001630127"/>
    </source>
</evidence>
<comment type="caution">
    <text evidence="2">The sequence shown here is derived from an EMBL/GenBank/DDBJ whole genome shotgun (WGS) entry which is preliminary data.</text>
</comment>
<keyword evidence="1" id="KW-0472">Membrane</keyword>
<dbReference type="AlphaFoldDB" id="A0ABD3A6H3"/>
<proteinExistence type="predicted"/>
<keyword evidence="1" id="KW-1133">Transmembrane helix</keyword>
<organism evidence="2 3">
    <name type="scientific">Cinchona calisaya</name>
    <dbReference type="NCBI Taxonomy" id="153742"/>
    <lineage>
        <taxon>Eukaryota</taxon>
        <taxon>Viridiplantae</taxon>
        <taxon>Streptophyta</taxon>
        <taxon>Embryophyta</taxon>
        <taxon>Tracheophyta</taxon>
        <taxon>Spermatophyta</taxon>
        <taxon>Magnoliopsida</taxon>
        <taxon>eudicotyledons</taxon>
        <taxon>Gunneridae</taxon>
        <taxon>Pentapetalae</taxon>
        <taxon>asterids</taxon>
        <taxon>lamiids</taxon>
        <taxon>Gentianales</taxon>
        <taxon>Rubiaceae</taxon>
        <taxon>Cinchonoideae</taxon>
        <taxon>Cinchoneae</taxon>
        <taxon>Cinchona</taxon>
    </lineage>
</organism>
<protein>
    <submittedName>
        <fullName evidence="2">Uncharacterized protein</fullName>
    </submittedName>
</protein>
<dbReference type="EMBL" id="JBJUIK010000006">
    <property type="protein sequence ID" value="KAL3526067.1"/>
    <property type="molecule type" value="Genomic_DNA"/>
</dbReference>
<keyword evidence="3" id="KW-1185">Reference proteome</keyword>